<feature type="domain" description="Reverse transcriptase" evidence="1">
    <location>
        <begin position="1"/>
        <end position="214"/>
    </location>
</feature>
<dbReference type="PANTHER" id="PTHR33116:SF75">
    <property type="entry name" value="RIBONUCLEASE H PROTEIN"/>
    <property type="match status" value="1"/>
</dbReference>
<organism evidence="2 3">
    <name type="scientific">Rubroshorea leprosula</name>
    <dbReference type="NCBI Taxonomy" id="152421"/>
    <lineage>
        <taxon>Eukaryota</taxon>
        <taxon>Viridiplantae</taxon>
        <taxon>Streptophyta</taxon>
        <taxon>Embryophyta</taxon>
        <taxon>Tracheophyta</taxon>
        <taxon>Spermatophyta</taxon>
        <taxon>Magnoliopsida</taxon>
        <taxon>eudicotyledons</taxon>
        <taxon>Gunneridae</taxon>
        <taxon>Pentapetalae</taxon>
        <taxon>rosids</taxon>
        <taxon>malvids</taxon>
        <taxon>Malvales</taxon>
        <taxon>Dipterocarpaceae</taxon>
        <taxon>Rubroshorea</taxon>
    </lineage>
</organism>
<dbReference type="InterPro" id="IPR000477">
    <property type="entry name" value="RT_dom"/>
</dbReference>
<keyword evidence="3" id="KW-1185">Reference proteome</keyword>
<evidence type="ECO:0000259" key="1">
    <source>
        <dbReference type="PROSITE" id="PS50878"/>
    </source>
</evidence>
<dbReference type="AlphaFoldDB" id="A0AAV5IHQ3"/>
<comment type="caution">
    <text evidence="2">The sequence shown here is derived from an EMBL/GenBank/DDBJ whole genome shotgun (WGS) entry which is preliminary data.</text>
</comment>
<proteinExistence type="predicted"/>
<accession>A0AAV5IHQ3</accession>
<dbReference type="PANTHER" id="PTHR33116">
    <property type="entry name" value="REVERSE TRANSCRIPTASE ZINC-BINDING DOMAIN-CONTAINING PROTEIN-RELATED-RELATED"/>
    <property type="match status" value="1"/>
</dbReference>
<sequence length="237" mass="26998">MAFIGGKELVDGFVIANEVIDEVKRKKKTCFIFKVDFKKAYDKVCWEFISYMMMRMGFNAIWRKWILECLSSSSVSVLINGSPTKQFSVNKGIQQGDSLSPFLFLIVAEGLNGLVASTVEKGLYKGERVGSEGVMVSHLQFADGIIFFGEALDDNIWAIKAIMRTFELASRLKINYGKSQLMGVGVEERWRAEMAYRLYCKEGELPFKYLGIPIGRNNRRTAMWQLMVQSFEKKLTT</sequence>
<protein>
    <recommendedName>
        <fullName evidence="1">Reverse transcriptase domain-containing protein</fullName>
    </recommendedName>
</protein>
<dbReference type="Proteomes" id="UP001054252">
    <property type="component" value="Unassembled WGS sequence"/>
</dbReference>
<name>A0AAV5IHQ3_9ROSI</name>
<dbReference type="EMBL" id="BPVZ01000017">
    <property type="protein sequence ID" value="GKV01491.1"/>
    <property type="molecule type" value="Genomic_DNA"/>
</dbReference>
<dbReference type="InterPro" id="IPR043502">
    <property type="entry name" value="DNA/RNA_pol_sf"/>
</dbReference>
<gene>
    <name evidence="2" type="ORF">SLEP1_g14041</name>
</gene>
<reference evidence="2 3" key="1">
    <citation type="journal article" date="2021" name="Commun. Biol.">
        <title>The genome of Shorea leprosula (Dipterocarpaceae) highlights the ecological relevance of drought in aseasonal tropical rainforests.</title>
        <authorList>
            <person name="Ng K.K.S."/>
            <person name="Kobayashi M.J."/>
            <person name="Fawcett J.A."/>
            <person name="Hatakeyama M."/>
            <person name="Paape T."/>
            <person name="Ng C.H."/>
            <person name="Ang C.C."/>
            <person name="Tnah L.H."/>
            <person name="Lee C.T."/>
            <person name="Nishiyama T."/>
            <person name="Sese J."/>
            <person name="O'Brien M.J."/>
            <person name="Copetti D."/>
            <person name="Mohd Noor M.I."/>
            <person name="Ong R.C."/>
            <person name="Putra M."/>
            <person name="Sireger I.Z."/>
            <person name="Indrioko S."/>
            <person name="Kosugi Y."/>
            <person name="Izuno A."/>
            <person name="Isagi Y."/>
            <person name="Lee S.L."/>
            <person name="Shimizu K.K."/>
        </authorList>
    </citation>
    <scope>NUCLEOTIDE SEQUENCE [LARGE SCALE GENOMIC DNA]</scope>
    <source>
        <strain evidence="2">214</strain>
    </source>
</reference>
<dbReference type="PROSITE" id="PS50878">
    <property type="entry name" value="RT_POL"/>
    <property type="match status" value="1"/>
</dbReference>
<dbReference type="SUPFAM" id="SSF56672">
    <property type="entry name" value="DNA/RNA polymerases"/>
    <property type="match status" value="1"/>
</dbReference>
<evidence type="ECO:0000313" key="3">
    <source>
        <dbReference type="Proteomes" id="UP001054252"/>
    </source>
</evidence>
<evidence type="ECO:0000313" key="2">
    <source>
        <dbReference type="EMBL" id="GKV01491.1"/>
    </source>
</evidence>
<dbReference type="Pfam" id="PF00078">
    <property type="entry name" value="RVT_1"/>
    <property type="match status" value="1"/>
</dbReference>